<dbReference type="Proteomes" id="UP000008139">
    <property type="component" value="Chromosome"/>
</dbReference>
<feature type="binding site" evidence="7">
    <location>
        <position position="17"/>
    </location>
    <ligand>
        <name>Mg(2+)</name>
        <dbReference type="ChEBI" id="CHEBI:18420"/>
    </ligand>
</feature>
<protein>
    <recommendedName>
        <fullName evidence="7">Shikimate kinase</fullName>
        <shortName evidence="7">SK</shortName>
        <ecNumber evidence="7">2.7.1.71</ecNumber>
    </recommendedName>
</protein>
<feature type="binding site" evidence="7">
    <location>
        <position position="59"/>
    </location>
    <ligand>
        <name>substrate</name>
    </ligand>
</feature>
<keyword evidence="5 7" id="KW-0067">ATP-binding</keyword>
<evidence type="ECO:0000313" key="9">
    <source>
        <dbReference type="Proteomes" id="UP000008139"/>
    </source>
</evidence>
<dbReference type="GO" id="GO:0004765">
    <property type="term" value="F:shikimate kinase activity"/>
    <property type="evidence" value="ECO:0007669"/>
    <property type="project" value="UniProtKB-UniRule"/>
</dbReference>
<evidence type="ECO:0000313" key="8">
    <source>
        <dbReference type="EMBL" id="AEA33395.1"/>
    </source>
</evidence>
<reference evidence="8 9" key="1">
    <citation type="journal article" date="2011" name="Stand. Genomic Sci.">
        <title>Complete genome sequence of the thermophilic sulfur-reducer Hippea maritima type strain (MH(2)).</title>
        <authorList>
            <person name="Huntemann M."/>
            <person name="Lu M."/>
            <person name="Nolan M."/>
            <person name="Lapidus A."/>
            <person name="Lucas S."/>
            <person name="Hammon N."/>
            <person name="Deshpande S."/>
            <person name="Cheng J.F."/>
            <person name="Tapia R."/>
            <person name="Han C."/>
            <person name="Goodwin L."/>
            <person name="Pitluck S."/>
            <person name="Liolios K."/>
            <person name="Pagani I."/>
            <person name="Ivanova N."/>
            <person name="Ovchinikova G."/>
            <person name="Pati A."/>
            <person name="Chen A."/>
            <person name="Palaniappan K."/>
            <person name="Land M."/>
            <person name="Hauser L."/>
            <person name="Jeffries C.D."/>
            <person name="Detter J.C."/>
            <person name="Brambilla E.M."/>
            <person name="Rohde M."/>
            <person name="Spring S."/>
            <person name="Goker M."/>
            <person name="Woyke T."/>
            <person name="Bristow J."/>
            <person name="Eisen J.A."/>
            <person name="Markowitz V."/>
            <person name="Hugenholtz P."/>
            <person name="Kyrpides N.C."/>
            <person name="Klenk H.P."/>
            <person name="Mavromatis K."/>
        </authorList>
    </citation>
    <scope>NUCLEOTIDE SEQUENCE [LARGE SCALE GENOMIC DNA]</scope>
    <source>
        <strain evidence="9">ATCC 700847 / DSM 10411 / MH2</strain>
    </source>
</reference>
<keyword evidence="1 7" id="KW-0028">Amino-acid biosynthesis</keyword>
<evidence type="ECO:0000256" key="7">
    <source>
        <dbReference type="HAMAP-Rule" id="MF_00109"/>
    </source>
</evidence>
<evidence type="ECO:0000256" key="6">
    <source>
        <dbReference type="ARBA" id="ARBA00023141"/>
    </source>
</evidence>
<comment type="subcellular location">
    <subcellularLocation>
        <location evidence="7">Cytoplasm</location>
    </subcellularLocation>
</comment>
<dbReference type="GO" id="GO:0005829">
    <property type="term" value="C:cytosol"/>
    <property type="evidence" value="ECO:0007669"/>
    <property type="project" value="TreeGrafter"/>
</dbReference>
<feature type="binding site" evidence="7">
    <location>
        <position position="80"/>
    </location>
    <ligand>
        <name>substrate</name>
    </ligand>
</feature>
<dbReference type="Pfam" id="PF01202">
    <property type="entry name" value="SKI"/>
    <property type="match status" value="1"/>
</dbReference>
<dbReference type="GO" id="GO:0008652">
    <property type="term" value="P:amino acid biosynthetic process"/>
    <property type="evidence" value="ECO:0007669"/>
    <property type="project" value="UniProtKB-KW"/>
</dbReference>
<dbReference type="Gene3D" id="3.40.50.300">
    <property type="entry name" value="P-loop containing nucleotide triphosphate hydrolases"/>
    <property type="match status" value="1"/>
</dbReference>
<comment type="pathway">
    <text evidence="7">Metabolic intermediate biosynthesis; chorismate biosynthesis; chorismate from D-erythrose 4-phosphate and phosphoenolpyruvate: step 5/7.</text>
</comment>
<comment type="function">
    <text evidence="7">Catalyzes the specific phosphorylation of the 3-hydroxyl group of shikimic acid using ATP as a cosubstrate.</text>
</comment>
<dbReference type="GO" id="GO:0000287">
    <property type="term" value="F:magnesium ion binding"/>
    <property type="evidence" value="ECO:0007669"/>
    <property type="project" value="UniProtKB-UniRule"/>
</dbReference>
<dbReference type="CDD" id="cd00464">
    <property type="entry name" value="SK"/>
    <property type="match status" value="1"/>
</dbReference>
<keyword evidence="2 7" id="KW-0808">Transferase</keyword>
<dbReference type="HOGENOM" id="CLU_057607_4_1_7"/>
<feature type="binding site" evidence="7">
    <location>
        <position position="118"/>
    </location>
    <ligand>
        <name>ATP</name>
        <dbReference type="ChEBI" id="CHEBI:30616"/>
    </ligand>
</feature>
<keyword evidence="7" id="KW-0479">Metal-binding</keyword>
<gene>
    <name evidence="7" type="primary">aroK</name>
    <name evidence="8" type="ordered locus">Hipma_0423</name>
</gene>
<feature type="binding site" evidence="7">
    <location>
        <begin position="13"/>
        <end position="18"/>
    </location>
    <ligand>
        <name>ATP</name>
        <dbReference type="ChEBI" id="CHEBI:30616"/>
    </ligand>
</feature>
<dbReference type="GO" id="GO:0009423">
    <property type="term" value="P:chorismate biosynthetic process"/>
    <property type="evidence" value="ECO:0007669"/>
    <property type="project" value="UniProtKB-UniRule"/>
</dbReference>
<accession>F2LTZ6</accession>
<dbReference type="GO" id="GO:0009073">
    <property type="term" value="P:aromatic amino acid family biosynthetic process"/>
    <property type="evidence" value="ECO:0007669"/>
    <property type="project" value="UniProtKB-KW"/>
</dbReference>
<comment type="subunit">
    <text evidence="7">Monomer.</text>
</comment>
<dbReference type="EMBL" id="CP002606">
    <property type="protein sequence ID" value="AEA33395.1"/>
    <property type="molecule type" value="Genomic_DNA"/>
</dbReference>
<keyword evidence="9" id="KW-1185">Reference proteome</keyword>
<dbReference type="PRINTS" id="PR01100">
    <property type="entry name" value="SHIKIMTKNASE"/>
</dbReference>
<comment type="catalytic activity">
    <reaction evidence="7">
        <text>shikimate + ATP = 3-phosphoshikimate + ADP + H(+)</text>
        <dbReference type="Rhea" id="RHEA:13121"/>
        <dbReference type="ChEBI" id="CHEBI:15378"/>
        <dbReference type="ChEBI" id="CHEBI:30616"/>
        <dbReference type="ChEBI" id="CHEBI:36208"/>
        <dbReference type="ChEBI" id="CHEBI:145989"/>
        <dbReference type="ChEBI" id="CHEBI:456216"/>
        <dbReference type="EC" id="2.7.1.71"/>
    </reaction>
</comment>
<evidence type="ECO:0000256" key="5">
    <source>
        <dbReference type="ARBA" id="ARBA00022840"/>
    </source>
</evidence>
<feature type="binding site" evidence="7">
    <location>
        <position position="135"/>
    </location>
    <ligand>
        <name>substrate</name>
    </ligand>
</feature>
<dbReference type="OrthoDB" id="9800332at2"/>
<dbReference type="GO" id="GO:0005524">
    <property type="term" value="F:ATP binding"/>
    <property type="evidence" value="ECO:0007669"/>
    <property type="project" value="UniProtKB-UniRule"/>
</dbReference>
<dbReference type="SUPFAM" id="SSF52540">
    <property type="entry name" value="P-loop containing nucleoside triphosphate hydrolases"/>
    <property type="match status" value="1"/>
</dbReference>
<keyword evidence="6 7" id="KW-0057">Aromatic amino acid biosynthesis</keyword>
<dbReference type="InterPro" id="IPR031322">
    <property type="entry name" value="Shikimate/glucono_kinase"/>
</dbReference>
<keyword evidence="4 7" id="KW-0418">Kinase</keyword>
<evidence type="ECO:0000256" key="2">
    <source>
        <dbReference type="ARBA" id="ARBA00022679"/>
    </source>
</evidence>
<dbReference type="KEGG" id="hmr:Hipma_0423"/>
<keyword evidence="3 7" id="KW-0547">Nucleotide-binding</keyword>
<name>F2LTZ6_HIPMA</name>
<dbReference type="InParanoid" id="F2LTZ6"/>
<proteinExistence type="inferred from homology"/>
<evidence type="ECO:0000256" key="4">
    <source>
        <dbReference type="ARBA" id="ARBA00022777"/>
    </source>
</evidence>
<dbReference type="eggNOG" id="COG0703">
    <property type="taxonomic scope" value="Bacteria"/>
</dbReference>
<reference evidence="9" key="2">
    <citation type="submission" date="2011-03" db="EMBL/GenBank/DDBJ databases">
        <title>The complete genome of Hippea maritima DSM 10411.</title>
        <authorList>
            <consortium name="US DOE Joint Genome Institute (JGI-PGF)"/>
            <person name="Lucas S."/>
            <person name="Copeland A."/>
            <person name="Lapidus A."/>
            <person name="Bruce D."/>
            <person name="Goodwin L."/>
            <person name="Pitluck S."/>
            <person name="Peters L."/>
            <person name="Kyrpides N."/>
            <person name="Mavromatis K."/>
            <person name="Pagani I."/>
            <person name="Ivanova N."/>
            <person name="Mikhailova N."/>
            <person name="Lu M."/>
            <person name="Detter J.C."/>
            <person name="Tapia R."/>
            <person name="Han C."/>
            <person name="Land M."/>
            <person name="Hauser L."/>
            <person name="Markowitz V."/>
            <person name="Cheng J.-F."/>
            <person name="Hugenholtz P."/>
            <person name="Woyke T."/>
            <person name="Wu D."/>
            <person name="Spring S."/>
            <person name="Schroeder M."/>
            <person name="Brambilla E."/>
            <person name="Klenk H.-P."/>
            <person name="Eisen J.A."/>
        </authorList>
    </citation>
    <scope>NUCLEOTIDE SEQUENCE [LARGE SCALE GENOMIC DNA]</scope>
    <source>
        <strain evidence="9">ATCC 700847 / DSM 10411 / MH2</strain>
    </source>
</reference>
<organism evidence="8 9">
    <name type="scientific">Hippea maritima (strain ATCC 700847 / DSM 10411 / MH2)</name>
    <dbReference type="NCBI Taxonomy" id="760142"/>
    <lineage>
        <taxon>Bacteria</taxon>
        <taxon>Pseudomonadati</taxon>
        <taxon>Campylobacterota</taxon>
        <taxon>Desulfurellia</taxon>
        <taxon>Desulfurellales</taxon>
        <taxon>Hippeaceae</taxon>
        <taxon>Hippea</taxon>
    </lineage>
</organism>
<dbReference type="UniPathway" id="UPA00053">
    <property type="reaction ID" value="UER00088"/>
</dbReference>
<sequence>MGRMNVSLIGMPSSGKSSIGVILAKMMRFNFIDTDIIIQNNTKRTLQQIVDSKGYLKLRQIEEETILSLNPEHSIISTGGSVVYSKKAMEYLKNVSLVVYIKVSFEEIKKRLGDYSLRGLAKPKDQTIAEMYKERTALYERYADIIFENHFKNATIAAEKLKELIDENI</sequence>
<dbReference type="HAMAP" id="MF_00109">
    <property type="entry name" value="Shikimate_kinase"/>
    <property type="match status" value="1"/>
</dbReference>
<evidence type="ECO:0000256" key="3">
    <source>
        <dbReference type="ARBA" id="ARBA00022741"/>
    </source>
</evidence>
<dbReference type="PANTHER" id="PTHR21087">
    <property type="entry name" value="SHIKIMATE KINASE"/>
    <property type="match status" value="1"/>
</dbReference>
<dbReference type="STRING" id="760142.Hipma_0423"/>
<dbReference type="InterPro" id="IPR027417">
    <property type="entry name" value="P-loop_NTPase"/>
</dbReference>
<feature type="binding site" evidence="7">
    <location>
        <position position="35"/>
    </location>
    <ligand>
        <name>substrate</name>
    </ligand>
</feature>
<dbReference type="EC" id="2.7.1.71" evidence="7"/>
<keyword evidence="7" id="KW-0460">Magnesium</keyword>
<keyword evidence="7" id="KW-0963">Cytoplasm</keyword>
<dbReference type="InterPro" id="IPR000623">
    <property type="entry name" value="Shikimate_kinase/TSH1"/>
</dbReference>
<comment type="similarity">
    <text evidence="7">Belongs to the shikimate kinase family.</text>
</comment>
<evidence type="ECO:0000256" key="1">
    <source>
        <dbReference type="ARBA" id="ARBA00022605"/>
    </source>
</evidence>
<dbReference type="AlphaFoldDB" id="F2LTZ6"/>
<comment type="cofactor">
    <cofactor evidence="7">
        <name>Mg(2+)</name>
        <dbReference type="ChEBI" id="CHEBI:18420"/>
    </cofactor>
    <text evidence="7">Binds 1 Mg(2+) ion per subunit.</text>
</comment>
<comment type="caution">
    <text evidence="7">Lacks conserved residue(s) required for the propagation of feature annotation.</text>
</comment>
<dbReference type="PANTHER" id="PTHR21087:SF16">
    <property type="entry name" value="SHIKIMATE KINASE 1, CHLOROPLASTIC"/>
    <property type="match status" value="1"/>
</dbReference>